<evidence type="ECO:0000256" key="5">
    <source>
        <dbReference type="ARBA" id="ARBA00022692"/>
    </source>
</evidence>
<dbReference type="PANTHER" id="PTHR21716:SF53">
    <property type="entry name" value="PERMEASE PERM-RELATED"/>
    <property type="match status" value="1"/>
</dbReference>
<feature type="transmembrane region" description="Helical" evidence="8">
    <location>
        <begin position="217"/>
        <end position="234"/>
    </location>
</feature>
<comment type="caution">
    <text evidence="9">The sequence shown here is derived from an EMBL/GenBank/DDBJ whole genome shotgun (WGS) entry which is preliminary data.</text>
</comment>
<reference evidence="9" key="1">
    <citation type="journal article" date="2014" name="Int. J. Syst. Evol. Microbiol.">
        <title>Complete genome sequence of Corynebacterium casei LMG S-19264T (=DSM 44701T), isolated from a smear-ripened cheese.</title>
        <authorList>
            <consortium name="US DOE Joint Genome Institute (JGI-PGF)"/>
            <person name="Walter F."/>
            <person name="Albersmeier A."/>
            <person name="Kalinowski J."/>
            <person name="Ruckert C."/>
        </authorList>
    </citation>
    <scope>NUCLEOTIDE SEQUENCE</scope>
    <source>
        <strain evidence="9">KCTC 23430</strain>
    </source>
</reference>
<gene>
    <name evidence="9" type="ORF">GCM10007053_27930</name>
</gene>
<keyword evidence="3" id="KW-0813">Transport</keyword>
<feature type="transmembrane region" description="Helical" evidence="8">
    <location>
        <begin position="240"/>
        <end position="266"/>
    </location>
</feature>
<evidence type="ECO:0000256" key="3">
    <source>
        <dbReference type="ARBA" id="ARBA00022448"/>
    </source>
</evidence>
<dbReference type="Pfam" id="PF01594">
    <property type="entry name" value="AI-2E_transport"/>
    <property type="match status" value="1"/>
</dbReference>
<evidence type="ECO:0000256" key="7">
    <source>
        <dbReference type="ARBA" id="ARBA00023136"/>
    </source>
</evidence>
<dbReference type="RefSeq" id="WP_189478438.1">
    <property type="nucleotide sequence ID" value="NZ_BMYM01000003.1"/>
</dbReference>
<feature type="transmembrane region" description="Helical" evidence="8">
    <location>
        <begin position="307"/>
        <end position="332"/>
    </location>
</feature>
<evidence type="ECO:0000256" key="8">
    <source>
        <dbReference type="SAM" id="Phobius"/>
    </source>
</evidence>
<keyword evidence="7 8" id="KW-0472">Membrane</keyword>
<reference evidence="9" key="2">
    <citation type="submission" date="2020-09" db="EMBL/GenBank/DDBJ databases">
        <authorList>
            <person name="Sun Q."/>
            <person name="Kim S."/>
        </authorList>
    </citation>
    <scope>NUCLEOTIDE SEQUENCE</scope>
    <source>
        <strain evidence="9">KCTC 23430</strain>
    </source>
</reference>
<keyword evidence="10" id="KW-1185">Reference proteome</keyword>
<dbReference type="GO" id="GO:0005886">
    <property type="term" value="C:plasma membrane"/>
    <property type="evidence" value="ECO:0007669"/>
    <property type="project" value="UniProtKB-SubCell"/>
</dbReference>
<keyword evidence="6 8" id="KW-1133">Transmembrane helix</keyword>
<accession>A0A918XLV2</accession>
<comment type="similarity">
    <text evidence="2">Belongs to the autoinducer-2 exporter (AI-2E) (TC 2.A.86) family.</text>
</comment>
<proteinExistence type="inferred from homology"/>
<evidence type="ECO:0000313" key="9">
    <source>
        <dbReference type="EMBL" id="GHD38015.1"/>
    </source>
</evidence>
<dbReference type="GO" id="GO:0055085">
    <property type="term" value="P:transmembrane transport"/>
    <property type="evidence" value="ECO:0007669"/>
    <property type="project" value="TreeGrafter"/>
</dbReference>
<sequence length="360" mass="40135">MMEVLEKWYRRYLFEEESILLLVLLLISVALLMTIGDILAPLLASLVLAYLMQGVANLLQRSGLPPRLSVALTYLIFVGAFFTITLLLLPLAWRQLVSLAGELPRMFDQGRQLLVILPERYPELISANQVNQFVTAAQGELAGVGQRIVTWSLAGIPGLFIIMVYMILIPLLVFFFLKDRETLTQWFVSMLPAERPLLNRIWREMDQQVSNYARGKVVEVMIVGVVSYLAFTWLNLNYTALLALLVGLSVIIPYVGATLVTLPVVAVGFFQFGLTSEFYYVVGVYLAIQALDGNVLVPLLFSEAVNLHPVAIIVAILFFGGVWGLWGVFFAIPLATLIKAIINAWPEPSDTPEATQQETL</sequence>
<organism evidence="9 10">
    <name type="scientific">Parahalioglobus pacificus</name>
    <dbReference type="NCBI Taxonomy" id="930806"/>
    <lineage>
        <taxon>Bacteria</taxon>
        <taxon>Pseudomonadati</taxon>
        <taxon>Pseudomonadota</taxon>
        <taxon>Gammaproteobacteria</taxon>
        <taxon>Cellvibrionales</taxon>
        <taxon>Halieaceae</taxon>
        <taxon>Parahalioglobus</taxon>
    </lineage>
</organism>
<dbReference type="PANTHER" id="PTHR21716">
    <property type="entry name" value="TRANSMEMBRANE PROTEIN"/>
    <property type="match status" value="1"/>
</dbReference>
<dbReference type="InterPro" id="IPR002549">
    <property type="entry name" value="AI-2E-like"/>
</dbReference>
<feature type="transmembrane region" description="Helical" evidence="8">
    <location>
        <begin position="278"/>
        <end position="301"/>
    </location>
</feature>
<feature type="transmembrane region" description="Helical" evidence="8">
    <location>
        <begin position="38"/>
        <end position="59"/>
    </location>
</feature>
<dbReference type="AlphaFoldDB" id="A0A918XLV2"/>
<keyword evidence="4" id="KW-1003">Cell membrane</keyword>
<evidence type="ECO:0000256" key="1">
    <source>
        <dbReference type="ARBA" id="ARBA00004651"/>
    </source>
</evidence>
<evidence type="ECO:0000256" key="2">
    <source>
        <dbReference type="ARBA" id="ARBA00009773"/>
    </source>
</evidence>
<feature type="transmembrane region" description="Helical" evidence="8">
    <location>
        <begin position="156"/>
        <end position="177"/>
    </location>
</feature>
<feature type="transmembrane region" description="Helical" evidence="8">
    <location>
        <begin position="12"/>
        <end position="32"/>
    </location>
</feature>
<evidence type="ECO:0000256" key="4">
    <source>
        <dbReference type="ARBA" id="ARBA00022475"/>
    </source>
</evidence>
<evidence type="ECO:0000313" key="10">
    <source>
        <dbReference type="Proteomes" id="UP000644693"/>
    </source>
</evidence>
<dbReference type="EMBL" id="BMYM01000003">
    <property type="protein sequence ID" value="GHD38015.1"/>
    <property type="molecule type" value="Genomic_DNA"/>
</dbReference>
<evidence type="ECO:0000256" key="6">
    <source>
        <dbReference type="ARBA" id="ARBA00022989"/>
    </source>
</evidence>
<comment type="subcellular location">
    <subcellularLocation>
        <location evidence="1">Cell membrane</location>
        <topology evidence="1">Multi-pass membrane protein</topology>
    </subcellularLocation>
</comment>
<dbReference type="Proteomes" id="UP000644693">
    <property type="component" value="Unassembled WGS sequence"/>
</dbReference>
<feature type="transmembrane region" description="Helical" evidence="8">
    <location>
        <begin position="71"/>
        <end position="93"/>
    </location>
</feature>
<name>A0A918XLV2_9GAMM</name>
<protein>
    <submittedName>
        <fullName evidence="9">AI-2E family transporter</fullName>
    </submittedName>
</protein>
<keyword evidence="5 8" id="KW-0812">Transmembrane</keyword>